<dbReference type="Gene3D" id="3.65.10.10">
    <property type="entry name" value="Enolpyruvate transferase domain"/>
    <property type="match status" value="1"/>
</dbReference>
<gene>
    <name evidence="6" type="ORF">METZ01_LOCUS480580</name>
</gene>
<dbReference type="InterPro" id="IPR023193">
    <property type="entry name" value="EPSP_synthase_CS"/>
</dbReference>
<dbReference type="FunFam" id="3.65.10.10:FF:000005">
    <property type="entry name" value="3-phosphoshikimate 1-carboxyvinyltransferase"/>
    <property type="match status" value="1"/>
</dbReference>
<feature type="non-terminal residue" evidence="6">
    <location>
        <position position="1"/>
    </location>
</feature>
<evidence type="ECO:0000256" key="2">
    <source>
        <dbReference type="ARBA" id="ARBA00022490"/>
    </source>
</evidence>
<dbReference type="GO" id="GO:0008652">
    <property type="term" value="P:amino acid biosynthetic process"/>
    <property type="evidence" value="ECO:0007669"/>
    <property type="project" value="UniProtKB-KW"/>
</dbReference>
<keyword evidence="3" id="KW-0028">Amino-acid biosynthesis</keyword>
<protein>
    <recommendedName>
        <fullName evidence="5">Enolpyruvate transferase domain-containing protein</fullName>
    </recommendedName>
</protein>
<evidence type="ECO:0000256" key="1">
    <source>
        <dbReference type="ARBA" id="ARBA00009948"/>
    </source>
</evidence>
<dbReference type="InterPro" id="IPR036968">
    <property type="entry name" value="Enolpyruvate_Tfrase_sf"/>
</dbReference>
<name>A0A383C5P0_9ZZZZ</name>
<dbReference type="GO" id="GO:0003866">
    <property type="term" value="F:3-phosphoshikimate 1-carboxyvinyltransferase activity"/>
    <property type="evidence" value="ECO:0007669"/>
    <property type="project" value="TreeGrafter"/>
</dbReference>
<dbReference type="EMBL" id="UINC01206206">
    <property type="protein sequence ID" value="SVE27726.1"/>
    <property type="molecule type" value="Genomic_DNA"/>
</dbReference>
<dbReference type="InterPro" id="IPR013792">
    <property type="entry name" value="RNA3'P_cycl/enolpyr_Trfase_a/b"/>
</dbReference>
<accession>A0A383C5P0</accession>
<reference evidence="6" key="1">
    <citation type="submission" date="2018-05" db="EMBL/GenBank/DDBJ databases">
        <authorList>
            <person name="Lanie J.A."/>
            <person name="Ng W.-L."/>
            <person name="Kazmierczak K.M."/>
            <person name="Andrzejewski T.M."/>
            <person name="Davidsen T.M."/>
            <person name="Wayne K.J."/>
            <person name="Tettelin H."/>
            <person name="Glass J.I."/>
            <person name="Rusch D."/>
            <person name="Podicherti R."/>
            <person name="Tsui H.-C.T."/>
            <person name="Winkler M.E."/>
        </authorList>
    </citation>
    <scope>NUCLEOTIDE SEQUENCE</scope>
</reference>
<keyword evidence="2" id="KW-0963">Cytoplasm</keyword>
<evidence type="ECO:0000256" key="4">
    <source>
        <dbReference type="ARBA" id="ARBA00022679"/>
    </source>
</evidence>
<dbReference type="GO" id="GO:0009423">
    <property type="term" value="P:chorismate biosynthetic process"/>
    <property type="evidence" value="ECO:0007669"/>
    <property type="project" value="TreeGrafter"/>
</dbReference>
<sequence length="242" mass="25150">AAVPGDKSISHRALMLGAIADGLTEINGFLASEDCLATLAALRAMGADIDEQASNRVRISGLGLHGLHLPPGPLDLGNSGTALRLLTGLMAGQDFSTELTGDQSLHRRPMDRIVEPLCEMGAVVATTNGNPPVYIKGKAKLSGIDYLLPVASAQVKSAVLLAALYAQGHTRITEPVATRDHTERMLPAFGVPVTRDKRTAAICGPAQPIGARIDVPGDLSSAAFILAAAFLSEGDSVMINKV</sequence>
<evidence type="ECO:0000256" key="3">
    <source>
        <dbReference type="ARBA" id="ARBA00022605"/>
    </source>
</evidence>
<organism evidence="6">
    <name type="scientific">marine metagenome</name>
    <dbReference type="NCBI Taxonomy" id="408172"/>
    <lineage>
        <taxon>unclassified sequences</taxon>
        <taxon>metagenomes</taxon>
        <taxon>ecological metagenomes</taxon>
    </lineage>
</organism>
<dbReference type="PROSITE" id="PS00104">
    <property type="entry name" value="EPSP_SYNTHASE_1"/>
    <property type="match status" value="1"/>
</dbReference>
<comment type="similarity">
    <text evidence="1">Belongs to the EPSP synthase family.</text>
</comment>
<dbReference type="PANTHER" id="PTHR21090">
    <property type="entry name" value="AROM/DEHYDROQUINATE SYNTHASE"/>
    <property type="match status" value="1"/>
</dbReference>
<evidence type="ECO:0000259" key="5">
    <source>
        <dbReference type="Pfam" id="PF00275"/>
    </source>
</evidence>
<evidence type="ECO:0000313" key="6">
    <source>
        <dbReference type="EMBL" id="SVE27726.1"/>
    </source>
</evidence>
<proteinExistence type="inferred from homology"/>
<dbReference type="SUPFAM" id="SSF55205">
    <property type="entry name" value="EPT/RTPC-like"/>
    <property type="match status" value="1"/>
</dbReference>
<dbReference type="InterPro" id="IPR001986">
    <property type="entry name" value="Enolpyruvate_Tfrase_dom"/>
</dbReference>
<feature type="non-terminal residue" evidence="6">
    <location>
        <position position="242"/>
    </location>
</feature>
<keyword evidence="4" id="KW-0808">Transferase</keyword>
<feature type="domain" description="Enolpyruvate transferase" evidence="5">
    <location>
        <begin position="3"/>
        <end position="241"/>
    </location>
</feature>
<dbReference type="AlphaFoldDB" id="A0A383C5P0"/>
<dbReference type="Pfam" id="PF00275">
    <property type="entry name" value="EPSP_synthase"/>
    <property type="match status" value="1"/>
</dbReference>
<dbReference type="PANTHER" id="PTHR21090:SF5">
    <property type="entry name" value="PENTAFUNCTIONAL AROM POLYPEPTIDE"/>
    <property type="match status" value="1"/>
</dbReference>